<evidence type="ECO:0000313" key="2">
    <source>
        <dbReference type="EMBL" id="KKS31674.1"/>
    </source>
</evidence>
<dbReference type="Gene3D" id="3.40.50.360">
    <property type="match status" value="1"/>
</dbReference>
<dbReference type="Pfam" id="PF03358">
    <property type="entry name" value="FMN_red"/>
    <property type="match status" value="1"/>
</dbReference>
<reference evidence="2 3" key="1">
    <citation type="journal article" date="2015" name="Nature">
        <title>rRNA introns, odd ribosomes, and small enigmatic genomes across a large radiation of phyla.</title>
        <authorList>
            <person name="Brown C.T."/>
            <person name="Hug L.A."/>
            <person name="Thomas B.C."/>
            <person name="Sharon I."/>
            <person name="Castelle C.J."/>
            <person name="Singh A."/>
            <person name="Wilkins M.J."/>
            <person name="Williams K.H."/>
            <person name="Banfield J.F."/>
        </authorList>
    </citation>
    <scope>NUCLEOTIDE SEQUENCE [LARGE SCALE GENOMIC DNA]</scope>
</reference>
<dbReference type="Proteomes" id="UP000034160">
    <property type="component" value="Unassembled WGS sequence"/>
</dbReference>
<organism evidence="2 3">
    <name type="scientific">Candidatus Amesbacteria bacterium GW2011_GWA2_42_12</name>
    <dbReference type="NCBI Taxonomy" id="1618356"/>
    <lineage>
        <taxon>Bacteria</taxon>
        <taxon>Candidatus Amesiibacteriota</taxon>
    </lineage>
</organism>
<dbReference type="AlphaFoldDB" id="A0A0G0Y4I9"/>
<protein>
    <recommendedName>
        <fullName evidence="1">NADPH-dependent FMN reductase-like domain-containing protein</fullName>
    </recommendedName>
</protein>
<dbReference type="GO" id="GO:0016491">
    <property type="term" value="F:oxidoreductase activity"/>
    <property type="evidence" value="ECO:0007669"/>
    <property type="project" value="InterPro"/>
</dbReference>
<evidence type="ECO:0000259" key="1">
    <source>
        <dbReference type="Pfam" id="PF03358"/>
    </source>
</evidence>
<evidence type="ECO:0000313" key="3">
    <source>
        <dbReference type="Proteomes" id="UP000034160"/>
    </source>
</evidence>
<dbReference type="PANTHER" id="PTHR30543">
    <property type="entry name" value="CHROMATE REDUCTASE"/>
    <property type="match status" value="1"/>
</dbReference>
<dbReference type="GO" id="GO:0010181">
    <property type="term" value="F:FMN binding"/>
    <property type="evidence" value="ECO:0007669"/>
    <property type="project" value="TreeGrafter"/>
</dbReference>
<accession>A0A0G0Y4I9</accession>
<dbReference type="SUPFAM" id="SSF52218">
    <property type="entry name" value="Flavoproteins"/>
    <property type="match status" value="1"/>
</dbReference>
<dbReference type="EMBL" id="LCCN01000015">
    <property type="protein sequence ID" value="KKS31674.1"/>
    <property type="molecule type" value="Genomic_DNA"/>
</dbReference>
<feature type="domain" description="NADPH-dependent FMN reductase-like" evidence="1">
    <location>
        <begin position="6"/>
        <end position="147"/>
    </location>
</feature>
<dbReference type="InterPro" id="IPR050712">
    <property type="entry name" value="NAD(P)H-dep_reductase"/>
</dbReference>
<dbReference type="PATRIC" id="fig|1618356.3.peg.638"/>
<name>A0A0G0Y4I9_9BACT</name>
<dbReference type="InterPro" id="IPR029039">
    <property type="entry name" value="Flavoprotein-like_sf"/>
</dbReference>
<dbReference type="STRING" id="1618356.UU93_C0015G0013"/>
<comment type="caution">
    <text evidence="2">The sequence shown here is derived from an EMBL/GenBank/DDBJ whole genome shotgun (WGS) entry which is preliminary data.</text>
</comment>
<dbReference type="InterPro" id="IPR005025">
    <property type="entry name" value="FMN_Rdtase-like_dom"/>
</dbReference>
<dbReference type="PANTHER" id="PTHR30543:SF21">
    <property type="entry name" value="NAD(P)H-DEPENDENT FMN REDUCTASE LOT6"/>
    <property type="match status" value="1"/>
</dbReference>
<dbReference type="GO" id="GO:0005829">
    <property type="term" value="C:cytosol"/>
    <property type="evidence" value="ECO:0007669"/>
    <property type="project" value="TreeGrafter"/>
</dbReference>
<proteinExistence type="predicted"/>
<gene>
    <name evidence="2" type="ORF">UU93_C0015G0013</name>
</gene>
<sequence length="194" mass="21713">MTALNIKIILASVRDGRFGDKPAKWIFEMAKNFEGFTVELLDLKDYSLPIFSEAVSPAYVQGEYADSLVNRWAEKIASADGFIVVTPEYNHGYPSSLKNNIDYLYKEWNKKPIAFVGYGTTGGAFSVGQIRQVATELQMSPIRTAVHIISPWNLVEKDGSLKSGAFDIYANGAKKILEQLKWWAKALKDARVIK</sequence>